<dbReference type="Proteomes" id="UP000827284">
    <property type="component" value="Unassembled WGS sequence"/>
</dbReference>
<name>A0A9P3LRN1_9FUNG</name>
<reference evidence="2" key="1">
    <citation type="submission" date="2021-11" db="EMBL/GenBank/DDBJ databases">
        <authorList>
            <person name="Herlambang A."/>
            <person name="Guo Y."/>
            <person name="Takashima Y."/>
            <person name="Nishizawa T."/>
        </authorList>
    </citation>
    <scope>NUCLEOTIDE SEQUENCE</scope>
    <source>
        <strain evidence="2">E1425</strain>
    </source>
</reference>
<comment type="caution">
    <text evidence="2">The sequence shown here is derived from an EMBL/GenBank/DDBJ whole genome shotgun (WGS) entry which is preliminary data.</text>
</comment>
<evidence type="ECO:0000256" key="1">
    <source>
        <dbReference type="SAM" id="Phobius"/>
    </source>
</evidence>
<dbReference type="EMBL" id="BQFW01000001">
    <property type="protein sequence ID" value="GJJ67735.1"/>
    <property type="molecule type" value="Genomic_DNA"/>
</dbReference>
<keyword evidence="1" id="KW-0812">Transmembrane</keyword>
<keyword evidence="1" id="KW-0472">Membrane</keyword>
<evidence type="ECO:0000313" key="2">
    <source>
        <dbReference type="EMBL" id="GJJ67735.1"/>
    </source>
</evidence>
<reference evidence="2" key="2">
    <citation type="journal article" date="2022" name="Microbiol. Resour. Announc.">
        <title>Whole-Genome Sequence of Entomortierella parvispora E1425, a Mucoromycotan Fungus Associated with Burkholderiaceae-Related Endosymbiotic Bacteria.</title>
        <authorList>
            <person name="Herlambang A."/>
            <person name="Guo Y."/>
            <person name="Takashima Y."/>
            <person name="Narisawa K."/>
            <person name="Ohta H."/>
            <person name="Nishizawa T."/>
        </authorList>
    </citation>
    <scope>NUCLEOTIDE SEQUENCE</scope>
    <source>
        <strain evidence="2">E1425</strain>
    </source>
</reference>
<accession>A0A9P3LRN1</accession>
<feature type="transmembrane region" description="Helical" evidence="1">
    <location>
        <begin position="12"/>
        <end position="30"/>
    </location>
</feature>
<sequence>MFLLQYQPQIHRVIVVFALICVALDIAAMAKRSSLTCYEEFPNGILGGLFTIVLDLFLLGYYFTNKHDFKFPAGGDRTPRDWNKQPTGKLERPYPGRFVAGKALALGFLLFWPLYEIPKTSQITLPLHPTCSTGTGDFEEGFYRISPLISDVVKYLHLGRARNAISLSICVLLLTDIRISFGRWTLGKKTVAK</sequence>
<dbReference type="AlphaFoldDB" id="A0A9P3LRN1"/>
<feature type="transmembrane region" description="Helical" evidence="1">
    <location>
        <begin position="45"/>
        <end position="63"/>
    </location>
</feature>
<evidence type="ECO:0000313" key="3">
    <source>
        <dbReference type="Proteomes" id="UP000827284"/>
    </source>
</evidence>
<protein>
    <submittedName>
        <fullName evidence="2">Uncharacterized protein</fullName>
    </submittedName>
</protein>
<organism evidence="2 3">
    <name type="scientific">Entomortierella parvispora</name>
    <dbReference type="NCBI Taxonomy" id="205924"/>
    <lineage>
        <taxon>Eukaryota</taxon>
        <taxon>Fungi</taxon>
        <taxon>Fungi incertae sedis</taxon>
        <taxon>Mucoromycota</taxon>
        <taxon>Mortierellomycotina</taxon>
        <taxon>Mortierellomycetes</taxon>
        <taxon>Mortierellales</taxon>
        <taxon>Mortierellaceae</taxon>
        <taxon>Entomortierella</taxon>
    </lineage>
</organism>
<gene>
    <name evidence="2" type="ORF">EMPS_00081</name>
</gene>
<keyword evidence="3" id="KW-1185">Reference proteome</keyword>
<keyword evidence="1" id="KW-1133">Transmembrane helix</keyword>
<proteinExistence type="predicted"/>